<proteinExistence type="predicted"/>
<reference evidence="1" key="1">
    <citation type="submission" date="2021-01" db="EMBL/GenBank/DDBJ databases">
        <authorList>
            <consortium name="Genoscope - CEA"/>
            <person name="William W."/>
        </authorList>
    </citation>
    <scope>NUCLEOTIDE SEQUENCE</scope>
</reference>
<comment type="caution">
    <text evidence="1">The sequence shown here is derived from an EMBL/GenBank/DDBJ whole genome shotgun (WGS) entry which is preliminary data.</text>
</comment>
<gene>
    <name evidence="1" type="ORF">POCTA_138.1.T0190207</name>
</gene>
<keyword evidence="2" id="KW-1185">Reference proteome</keyword>
<evidence type="ECO:0000313" key="1">
    <source>
        <dbReference type="EMBL" id="CAD8146989.1"/>
    </source>
</evidence>
<sequence length="65" mass="7710">MVMYMTDNQTTNHLGNMCIRMEFNMWDILKKISQMDMEKKSGQIELVMKGYVKMEKTQQGNIQIC</sequence>
<protein>
    <submittedName>
        <fullName evidence="1">Uncharacterized protein</fullName>
    </submittedName>
</protein>
<evidence type="ECO:0000313" key="2">
    <source>
        <dbReference type="Proteomes" id="UP000683925"/>
    </source>
</evidence>
<dbReference type="EMBL" id="CAJJDP010000019">
    <property type="protein sequence ID" value="CAD8146989.1"/>
    <property type="molecule type" value="Genomic_DNA"/>
</dbReference>
<accession>A0A8S1T654</accession>
<dbReference type="AlphaFoldDB" id="A0A8S1T654"/>
<dbReference type="Proteomes" id="UP000683925">
    <property type="component" value="Unassembled WGS sequence"/>
</dbReference>
<name>A0A8S1T654_PAROT</name>
<organism evidence="1 2">
    <name type="scientific">Paramecium octaurelia</name>
    <dbReference type="NCBI Taxonomy" id="43137"/>
    <lineage>
        <taxon>Eukaryota</taxon>
        <taxon>Sar</taxon>
        <taxon>Alveolata</taxon>
        <taxon>Ciliophora</taxon>
        <taxon>Intramacronucleata</taxon>
        <taxon>Oligohymenophorea</taxon>
        <taxon>Peniculida</taxon>
        <taxon>Parameciidae</taxon>
        <taxon>Paramecium</taxon>
    </lineage>
</organism>